<organism evidence="1 2">
    <name type="scientific">Linum tenue</name>
    <dbReference type="NCBI Taxonomy" id="586396"/>
    <lineage>
        <taxon>Eukaryota</taxon>
        <taxon>Viridiplantae</taxon>
        <taxon>Streptophyta</taxon>
        <taxon>Embryophyta</taxon>
        <taxon>Tracheophyta</taxon>
        <taxon>Spermatophyta</taxon>
        <taxon>Magnoliopsida</taxon>
        <taxon>eudicotyledons</taxon>
        <taxon>Gunneridae</taxon>
        <taxon>Pentapetalae</taxon>
        <taxon>rosids</taxon>
        <taxon>fabids</taxon>
        <taxon>Malpighiales</taxon>
        <taxon>Linaceae</taxon>
        <taxon>Linum</taxon>
    </lineage>
</organism>
<gene>
    <name evidence="1" type="ORF">LITE_LOCUS36058</name>
</gene>
<dbReference type="EMBL" id="CAMGYJ010000008">
    <property type="protein sequence ID" value="CAI0464155.1"/>
    <property type="molecule type" value="Genomic_DNA"/>
</dbReference>
<keyword evidence="2" id="KW-1185">Reference proteome</keyword>
<comment type="caution">
    <text evidence="1">The sequence shown here is derived from an EMBL/GenBank/DDBJ whole genome shotgun (WGS) entry which is preliminary data.</text>
</comment>
<dbReference type="Proteomes" id="UP001154282">
    <property type="component" value="Unassembled WGS sequence"/>
</dbReference>
<protein>
    <submittedName>
        <fullName evidence="1">Uncharacterized protein</fullName>
    </submittedName>
</protein>
<evidence type="ECO:0000313" key="1">
    <source>
        <dbReference type="EMBL" id="CAI0464155.1"/>
    </source>
</evidence>
<reference evidence="1" key="1">
    <citation type="submission" date="2022-08" db="EMBL/GenBank/DDBJ databases">
        <authorList>
            <person name="Gutierrez-Valencia J."/>
        </authorList>
    </citation>
    <scope>NUCLEOTIDE SEQUENCE</scope>
</reference>
<proteinExistence type="predicted"/>
<dbReference type="AlphaFoldDB" id="A0AAV0NZM0"/>
<sequence length="132" mass="14627">MTFPLLLIERSVPSVFITKPLDAAFYQFQSTFVFSIRLHCCSSLHDEIPICRLQSLVAVPKLACHGRRWPLLFVGFSWFESDESLCDPAGRFIEEGGAPPLLHSPSGGRRLFVLSNGVSICSPIKKTTTTSV</sequence>
<evidence type="ECO:0000313" key="2">
    <source>
        <dbReference type="Proteomes" id="UP001154282"/>
    </source>
</evidence>
<accession>A0AAV0NZM0</accession>
<name>A0AAV0NZM0_9ROSI</name>